<evidence type="ECO:0000313" key="3">
    <source>
        <dbReference type="EMBL" id="QTE76126.1"/>
    </source>
</evidence>
<proteinExistence type="evidence at transcript level"/>
<dbReference type="EMBL" id="MG757930">
    <property type="protein sequence ID" value="AVH84916.1"/>
    <property type="molecule type" value="mRNA"/>
</dbReference>
<dbReference type="GO" id="GO:0005549">
    <property type="term" value="F:odorant binding"/>
    <property type="evidence" value="ECO:0007669"/>
    <property type="project" value="InterPro"/>
</dbReference>
<evidence type="ECO:0000313" key="2">
    <source>
        <dbReference type="EMBL" id="AVH84916.1"/>
    </source>
</evidence>
<dbReference type="InterPro" id="IPR036728">
    <property type="entry name" value="PBP_GOBP_sf"/>
</dbReference>
<dbReference type="SUPFAM" id="SSF47565">
    <property type="entry name" value="Insect pheromone/odorant-binding proteins"/>
    <property type="match status" value="1"/>
</dbReference>
<sequence length="125" mass="13752">MFKALVVLCLVALAVAKEASKCETKFNIVDDDWKAVNADDSKPTERHLCFFKCVYEDEGSVNSDGVLNADKLVENVHKWKPLTDDAKNSIKECVKSLGPVKTCNDVSPSYQCVQNALAKQKKGTA</sequence>
<feature type="signal peptide" evidence="1">
    <location>
        <begin position="1"/>
        <end position="16"/>
    </location>
</feature>
<accession>A0A8J9RCW8</accession>
<dbReference type="AlphaFoldDB" id="A0A8J9RCW8"/>
<protein>
    <submittedName>
        <fullName evidence="3">Odorant binding protein 18</fullName>
    </submittedName>
    <submittedName>
        <fullName evidence="2">Odorant binding protein 9</fullName>
    </submittedName>
</protein>
<name>A0A8J9RCW8_HARAX</name>
<dbReference type="EMBL" id="MT150156">
    <property type="protein sequence ID" value="QTE76126.1"/>
    <property type="molecule type" value="mRNA"/>
</dbReference>
<dbReference type="InterPro" id="IPR006170">
    <property type="entry name" value="PBP/GOBP"/>
</dbReference>
<dbReference type="Pfam" id="PF01395">
    <property type="entry name" value="PBP_GOBP"/>
    <property type="match status" value="1"/>
</dbReference>
<dbReference type="OrthoDB" id="6779241at2759"/>
<keyword evidence="1" id="KW-0732">Signal</keyword>
<feature type="chain" id="PRO_5036272097" evidence="1">
    <location>
        <begin position="17"/>
        <end position="125"/>
    </location>
</feature>
<evidence type="ECO:0000256" key="1">
    <source>
        <dbReference type="SAM" id="SignalP"/>
    </source>
</evidence>
<gene>
    <name evidence="2" type="primary">OBP9</name>
</gene>
<reference evidence="2" key="1">
    <citation type="submission" date="2018-01" db="EMBL/GenBank/DDBJ databases">
        <title>Harmonia axyridis odorant binding protein 9.</title>
        <authorList>
            <person name="Han S."/>
            <person name="Liang C."/>
            <person name="He Y."/>
            <person name="Liu T."/>
        </authorList>
    </citation>
    <scope>NUCLEOTIDE SEQUENCE</scope>
</reference>
<dbReference type="CDD" id="cd23992">
    <property type="entry name" value="PBP_GOBP"/>
    <property type="match status" value="1"/>
</dbReference>
<dbReference type="Gene3D" id="1.10.238.20">
    <property type="entry name" value="Pheromone/general odorant binding protein domain"/>
    <property type="match status" value="1"/>
</dbReference>
<organism evidence="2">
    <name type="scientific">Harmonia axyridis</name>
    <name type="common">Multicolored Asian lady beetle</name>
    <name type="synonym">Coccinella axyridis</name>
    <dbReference type="NCBI Taxonomy" id="115357"/>
    <lineage>
        <taxon>Eukaryota</taxon>
        <taxon>Metazoa</taxon>
        <taxon>Ecdysozoa</taxon>
        <taxon>Arthropoda</taxon>
        <taxon>Hexapoda</taxon>
        <taxon>Insecta</taxon>
        <taxon>Pterygota</taxon>
        <taxon>Neoptera</taxon>
        <taxon>Endopterygota</taxon>
        <taxon>Coleoptera</taxon>
        <taxon>Polyphaga</taxon>
        <taxon>Cucujiformia</taxon>
        <taxon>Coccinelloidea</taxon>
        <taxon>Coccinellidae</taxon>
        <taxon>Coccinellinae</taxon>
        <taxon>Coccinellini</taxon>
        <taxon>Harmonia</taxon>
    </lineage>
</organism>
<dbReference type="SMR" id="A0A8J9RCW8"/>
<reference evidence="3" key="2">
    <citation type="journal article" date="2021" name="J Integr Agric">
        <title>Identification and tissue distribution of odorant binding protein genes in Harmonia axyridis (Coleoptera: Coccinellidae).</title>
        <authorList>
            <person name="Qu C."/>
            <person name="Wang R."/>
            <person name="Che W.-n."/>
            <person name="Li F.-q."/>
            <person name="Zhao H.-p."/>
            <person name="Wei Y.-y."/>
            <person name="Luo C."/>
            <person name="Xue M."/>
        </authorList>
    </citation>
    <scope>NUCLEOTIDE SEQUENCE</scope>
</reference>